<gene>
    <name evidence="5" type="ORF">J2Z82_001283</name>
</gene>
<dbReference type="InterPro" id="IPR000835">
    <property type="entry name" value="HTH_MarR-typ"/>
</dbReference>
<evidence type="ECO:0000313" key="5">
    <source>
        <dbReference type="EMBL" id="MBP1948347.1"/>
    </source>
</evidence>
<dbReference type="SUPFAM" id="SSF46785">
    <property type="entry name" value="Winged helix' DNA-binding domain"/>
    <property type="match status" value="1"/>
</dbReference>
<keyword evidence="3" id="KW-0859">Xylose metabolism</keyword>
<evidence type="ECO:0000256" key="1">
    <source>
        <dbReference type="ARBA" id="ARBA00002486"/>
    </source>
</evidence>
<keyword evidence="6" id="KW-1185">Reference proteome</keyword>
<organism evidence="5 6">
    <name type="scientific">Virgibacillus litoralis</name>
    <dbReference type="NCBI Taxonomy" id="578221"/>
    <lineage>
        <taxon>Bacteria</taxon>
        <taxon>Bacillati</taxon>
        <taxon>Bacillota</taxon>
        <taxon>Bacilli</taxon>
        <taxon>Bacillales</taxon>
        <taxon>Bacillaceae</taxon>
        <taxon>Virgibacillus</taxon>
    </lineage>
</organism>
<keyword evidence="5" id="KW-0808">Transferase</keyword>
<accession>A0ABS4HD02</accession>
<sequence length="391" mass="42622">MVRSNNIKDLNKRIIIRYIQRNPGVSRSDISKALSISKPTVSTVVDKLLVEGWVSEEESIRGSSSGGRKPFNIYFNQDAYYLVGVDIGGTSVKMAVMNLGGTVINQLSFETQPFVGSQLIPVIADMIKKLVQDSNLDNNQIFGAGIGVPGITDVNKGVVIDAPSIGWKNVPLKSQMEYLLPFPVYLDNDVNVAALGELWKGMGTENNNFLVITLGTGIGCGVIINGQLYRGSSYSAGEIGYMVTDKDSAEKKYEHTFTGYGFLDNHVGGPSISRRMLSNLVGKNGVNEVWSAKKVFQMAMDEDEIALEVINETLSHLAFALVNVISIINPERIVLGGGISKSMNQFLPYLSATIEKHIPIQTELEITSVKDVSLLGAGYLLLKEHESILKD</sequence>
<dbReference type="Gene3D" id="1.10.10.10">
    <property type="entry name" value="Winged helix-like DNA-binding domain superfamily/Winged helix DNA-binding domain"/>
    <property type="match status" value="1"/>
</dbReference>
<comment type="similarity">
    <text evidence="2">Belongs to the ROK (NagC/XylR) family.</text>
</comment>
<dbReference type="Gene3D" id="3.30.420.40">
    <property type="match status" value="2"/>
</dbReference>
<dbReference type="EMBL" id="JAGGKK010000005">
    <property type="protein sequence ID" value="MBP1948347.1"/>
    <property type="molecule type" value="Genomic_DNA"/>
</dbReference>
<evidence type="ECO:0000313" key="6">
    <source>
        <dbReference type="Proteomes" id="UP001519328"/>
    </source>
</evidence>
<feature type="domain" description="HTH marR-type" evidence="4">
    <location>
        <begin position="15"/>
        <end position="59"/>
    </location>
</feature>
<comment type="function">
    <text evidence="1">Transcriptional repressor of xylose-utilizing enzymes.</text>
</comment>
<dbReference type="PANTHER" id="PTHR18964:SF149">
    <property type="entry name" value="BIFUNCTIONAL UDP-N-ACETYLGLUCOSAMINE 2-EPIMERASE_N-ACETYLMANNOSAMINE KINASE"/>
    <property type="match status" value="1"/>
</dbReference>
<dbReference type="InterPro" id="IPR036388">
    <property type="entry name" value="WH-like_DNA-bd_sf"/>
</dbReference>
<dbReference type="InterPro" id="IPR000600">
    <property type="entry name" value="ROK"/>
</dbReference>
<dbReference type="Pfam" id="PF12802">
    <property type="entry name" value="MarR_2"/>
    <property type="match status" value="1"/>
</dbReference>
<dbReference type="InterPro" id="IPR043129">
    <property type="entry name" value="ATPase_NBD"/>
</dbReference>
<proteinExistence type="inferred from homology"/>
<dbReference type="Pfam" id="PF00480">
    <property type="entry name" value="ROK"/>
    <property type="match status" value="1"/>
</dbReference>
<dbReference type="SUPFAM" id="SSF53067">
    <property type="entry name" value="Actin-like ATPase domain"/>
    <property type="match status" value="1"/>
</dbReference>
<name>A0ABS4HD02_9BACI</name>
<dbReference type="InterPro" id="IPR036390">
    <property type="entry name" value="WH_DNA-bd_sf"/>
</dbReference>
<evidence type="ECO:0000256" key="3">
    <source>
        <dbReference type="ARBA" id="ARBA00022629"/>
    </source>
</evidence>
<evidence type="ECO:0000256" key="2">
    <source>
        <dbReference type="ARBA" id="ARBA00006479"/>
    </source>
</evidence>
<dbReference type="EC" id="2.7.1.2" evidence="5"/>
<reference evidence="5 6" key="1">
    <citation type="submission" date="2021-03" db="EMBL/GenBank/DDBJ databases">
        <title>Genomic Encyclopedia of Type Strains, Phase IV (KMG-IV): sequencing the most valuable type-strain genomes for metagenomic binning, comparative biology and taxonomic classification.</title>
        <authorList>
            <person name="Goeker M."/>
        </authorList>
    </citation>
    <scope>NUCLEOTIDE SEQUENCE [LARGE SCALE GENOMIC DNA]</scope>
    <source>
        <strain evidence="5 6">DSM 21085</strain>
    </source>
</reference>
<evidence type="ECO:0000259" key="4">
    <source>
        <dbReference type="Pfam" id="PF12802"/>
    </source>
</evidence>
<dbReference type="GO" id="GO:0004340">
    <property type="term" value="F:glucokinase activity"/>
    <property type="evidence" value="ECO:0007669"/>
    <property type="project" value="UniProtKB-EC"/>
</dbReference>
<dbReference type="PANTHER" id="PTHR18964">
    <property type="entry name" value="ROK (REPRESSOR, ORF, KINASE) FAMILY"/>
    <property type="match status" value="1"/>
</dbReference>
<protein>
    <submittedName>
        <fullName evidence="5">Glucokinase</fullName>
        <ecNumber evidence="5">2.7.1.2</ecNumber>
    </submittedName>
</protein>
<keyword evidence="3" id="KW-0119">Carbohydrate metabolism</keyword>
<dbReference type="Proteomes" id="UP001519328">
    <property type="component" value="Unassembled WGS sequence"/>
</dbReference>
<comment type="caution">
    <text evidence="5">The sequence shown here is derived from an EMBL/GenBank/DDBJ whole genome shotgun (WGS) entry which is preliminary data.</text>
</comment>